<evidence type="ECO:0000256" key="3">
    <source>
        <dbReference type="ARBA" id="ARBA00022617"/>
    </source>
</evidence>
<dbReference type="GO" id="GO:0005506">
    <property type="term" value="F:iron ion binding"/>
    <property type="evidence" value="ECO:0007669"/>
    <property type="project" value="InterPro"/>
</dbReference>
<dbReference type="SUPFAM" id="SSF48264">
    <property type="entry name" value="Cytochrome P450"/>
    <property type="match status" value="1"/>
</dbReference>
<dbReference type="PRINTS" id="PR00385">
    <property type="entry name" value="P450"/>
</dbReference>
<gene>
    <name evidence="9" type="ORF">OLC1_LOCUS7133</name>
</gene>
<evidence type="ECO:0000256" key="2">
    <source>
        <dbReference type="ARBA" id="ARBA00010617"/>
    </source>
</evidence>
<evidence type="ECO:0000313" key="9">
    <source>
        <dbReference type="EMBL" id="CAI9096359.1"/>
    </source>
</evidence>
<dbReference type="PROSITE" id="PS00086">
    <property type="entry name" value="CYTOCHROME_P450"/>
    <property type="match status" value="1"/>
</dbReference>
<evidence type="ECO:0000256" key="8">
    <source>
        <dbReference type="RuleBase" id="RU000461"/>
    </source>
</evidence>
<proteinExistence type="inferred from homology"/>
<dbReference type="Proteomes" id="UP001161247">
    <property type="component" value="Chromosome 2"/>
</dbReference>
<keyword evidence="5 8" id="KW-0560">Oxidoreductase</keyword>
<dbReference type="GO" id="GO:0020037">
    <property type="term" value="F:heme binding"/>
    <property type="evidence" value="ECO:0007669"/>
    <property type="project" value="InterPro"/>
</dbReference>
<dbReference type="GO" id="GO:0016705">
    <property type="term" value="F:oxidoreductase activity, acting on paired donors, with incorporation or reduction of molecular oxygen"/>
    <property type="evidence" value="ECO:0007669"/>
    <property type="project" value="InterPro"/>
</dbReference>
<feature type="binding site" description="axial binding residue" evidence="7">
    <location>
        <position position="391"/>
    </location>
    <ligand>
        <name>heme</name>
        <dbReference type="ChEBI" id="CHEBI:30413"/>
    </ligand>
    <ligandPart>
        <name>Fe</name>
        <dbReference type="ChEBI" id="CHEBI:18248"/>
    </ligandPart>
</feature>
<organism evidence="9 10">
    <name type="scientific">Oldenlandia corymbosa var. corymbosa</name>
    <dbReference type="NCBI Taxonomy" id="529605"/>
    <lineage>
        <taxon>Eukaryota</taxon>
        <taxon>Viridiplantae</taxon>
        <taxon>Streptophyta</taxon>
        <taxon>Embryophyta</taxon>
        <taxon>Tracheophyta</taxon>
        <taxon>Spermatophyta</taxon>
        <taxon>Magnoliopsida</taxon>
        <taxon>eudicotyledons</taxon>
        <taxon>Gunneridae</taxon>
        <taxon>Pentapetalae</taxon>
        <taxon>asterids</taxon>
        <taxon>lamiids</taxon>
        <taxon>Gentianales</taxon>
        <taxon>Rubiaceae</taxon>
        <taxon>Rubioideae</taxon>
        <taxon>Spermacoceae</taxon>
        <taxon>Hedyotis-Oldenlandia complex</taxon>
        <taxon>Oldenlandia</taxon>
    </lineage>
</organism>
<evidence type="ECO:0000256" key="7">
    <source>
        <dbReference type="PIRSR" id="PIRSR602401-1"/>
    </source>
</evidence>
<protein>
    <submittedName>
        <fullName evidence="9">OLC1v1032481C1</fullName>
    </submittedName>
</protein>
<accession>A0AAV1CL42</accession>
<evidence type="ECO:0000256" key="6">
    <source>
        <dbReference type="ARBA" id="ARBA00023004"/>
    </source>
</evidence>
<dbReference type="EMBL" id="OX459119">
    <property type="protein sequence ID" value="CAI9096359.1"/>
    <property type="molecule type" value="Genomic_DNA"/>
</dbReference>
<keyword evidence="10" id="KW-1185">Reference proteome</keyword>
<dbReference type="AlphaFoldDB" id="A0AAV1CL42"/>
<comment type="cofactor">
    <cofactor evidence="1 7">
        <name>heme</name>
        <dbReference type="ChEBI" id="CHEBI:30413"/>
    </cofactor>
</comment>
<dbReference type="InterPro" id="IPR036396">
    <property type="entry name" value="Cyt_P450_sf"/>
</dbReference>
<dbReference type="Gene3D" id="1.10.630.10">
    <property type="entry name" value="Cytochrome P450"/>
    <property type="match status" value="1"/>
</dbReference>
<dbReference type="CDD" id="cd11072">
    <property type="entry name" value="CYP71-like"/>
    <property type="match status" value="1"/>
</dbReference>
<sequence length="450" mass="50794">MQLQLGRKPVLIISSAESAEEVLKKQDAVFADRPKRAFDEKLLYNFRDVVFAPYGEYWRQARSICVLHLLNNKRVQSFRSLREEEVKQMLEKIRESCLSGSSITVNVSEILATYANDVVSMIAIGKRYSAEEGGNQFKELFEDTTTLLGYFNVADFIPCLGWMNHINGMEGKANRVAKAFDEYLEKVVDEGMQRLEKRVASNDGESLEEKKVEEQNFVDVLLELQRNANALDFSVDRDSVKAIILDMFVAGTNTTSALLEWAISELLKNSDAMKMLQNEVRNSLSGYLPDHITEDDLGKLPYLKAVIKETLRMHPPVAMINRRTRNAVKVLGYDVEGATQVLINAWAIGRDPLLWEQPDEFQPERFLKDRSVDFRGHHFELIPFGSGRRICPGIGFVTVTVELALANLIRNLDFALAGGAIPEELDMTEAHGIVMPRKVPLLLVPSLANN</sequence>
<keyword evidence="3 7" id="KW-0349">Heme</keyword>
<dbReference type="PRINTS" id="PR00463">
    <property type="entry name" value="EP450I"/>
</dbReference>
<keyword evidence="6 7" id="KW-0408">Iron</keyword>
<evidence type="ECO:0000256" key="5">
    <source>
        <dbReference type="ARBA" id="ARBA00023002"/>
    </source>
</evidence>
<name>A0AAV1CL42_OLDCO</name>
<comment type="similarity">
    <text evidence="2 8">Belongs to the cytochrome P450 family.</text>
</comment>
<dbReference type="PANTHER" id="PTHR47955:SF15">
    <property type="entry name" value="CYTOCHROME P450 71A2-LIKE"/>
    <property type="match status" value="1"/>
</dbReference>
<evidence type="ECO:0000256" key="1">
    <source>
        <dbReference type="ARBA" id="ARBA00001971"/>
    </source>
</evidence>
<dbReference type="InterPro" id="IPR002401">
    <property type="entry name" value="Cyt_P450_E_grp-I"/>
</dbReference>
<dbReference type="InterPro" id="IPR017972">
    <property type="entry name" value="Cyt_P450_CS"/>
</dbReference>
<dbReference type="InterPro" id="IPR001128">
    <property type="entry name" value="Cyt_P450"/>
</dbReference>
<keyword evidence="4 7" id="KW-0479">Metal-binding</keyword>
<evidence type="ECO:0000256" key="4">
    <source>
        <dbReference type="ARBA" id="ARBA00022723"/>
    </source>
</evidence>
<dbReference type="PANTHER" id="PTHR47955">
    <property type="entry name" value="CYTOCHROME P450 FAMILY 71 PROTEIN"/>
    <property type="match status" value="1"/>
</dbReference>
<evidence type="ECO:0000313" key="10">
    <source>
        <dbReference type="Proteomes" id="UP001161247"/>
    </source>
</evidence>
<dbReference type="Pfam" id="PF00067">
    <property type="entry name" value="p450"/>
    <property type="match status" value="1"/>
</dbReference>
<reference evidence="9" key="1">
    <citation type="submission" date="2023-03" db="EMBL/GenBank/DDBJ databases">
        <authorList>
            <person name="Julca I."/>
        </authorList>
    </citation>
    <scope>NUCLEOTIDE SEQUENCE</scope>
</reference>
<keyword evidence="8" id="KW-0503">Monooxygenase</keyword>
<dbReference type="GO" id="GO:0004497">
    <property type="term" value="F:monooxygenase activity"/>
    <property type="evidence" value="ECO:0007669"/>
    <property type="project" value="UniProtKB-KW"/>
</dbReference>